<protein>
    <recommendedName>
        <fullName evidence="4">PASTA domain-containing protein</fullName>
    </recommendedName>
</protein>
<keyword evidence="1" id="KW-0472">Membrane</keyword>
<evidence type="ECO:0000256" key="1">
    <source>
        <dbReference type="SAM" id="Phobius"/>
    </source>
</evidence>
<evidence type="ECO:0000313" key="2">
    <source>
        <dbReference type="EMBL" id="MFC3891352.1"/>
    </source>
</evidence>
<organism evidence="2 3">
    <name type="scientific">Lentzea rhizosphaerae</name>
    <dbReference type="NCBI Taxonomy" id="2041025"/>
    <lineage>
        <taxon>Bacteria</taxon>
        <taxon>Bacillati</taxon>
        <taxon>Actinomycetota</taxon>
        <taxon>Actinomycetes</taxon>
        <taxon>Pseudonocardiales</taxon>
        <taxon>Pseudonocardiaceae</taxon>
        <taxon>Lentzea</taxon>
    </lineage>
</organism>
<gene>
    <name evidence="2" type="ORF">ACFOWZ_07675</name>
</gene>
<dbReference type="Proteomes" id="UP001595690">
    <property type="component" value="Unassembled WGS sequence"/>
</dbReference>
<feature type="transmembrane region" description="Helical" evidence="1">
    <location>
        <begin position="20"/>
        <end position="44"/>
    </location>
</feature>
<accession>A0ABV8BPS3</accession>
<proteinExistence type="predicted"/>
<reference evidence="3" key="1">
    <citation type="journal article" date="2019" name="Int. J. Syst. Evol. Microbiol.">
        <title>The Global Catalogue of Microorganisms (GCM) 10K type strain sequencing project: providing services to taxonomists for standard genome sequencing and annotation.</title>
        <authorList>
            <consortium name="The Broad Institute Genomics Platform"/>
            <consortium name="The Broad Institute Genome Sequencing Center for Infectious Disease"/>
            <person name="Wu L."/>
            <person name="Ma J."/>
        </authorList>
    </citation>
    <scope>NUCLEOTIDE SEQUENCE [LARGE SCALE GENOMIC DNA]</scope>
    <source>
        <strain evidence="3">CGMCC 4.7405</strain>
    </source>
</reference>
<evidence type="ECO:0008006" key="4">
    <source>
        <dbReference type="Google" id="ProtNLM"/>
    </source>
</evidence>
<keyword evidence="1" id="KW-1133">Transmembrane helix</keyword>
<sequence>MDEQHLWAPRPRTAPRPSRWGQFVGLAAGLLATALLAASCWFGFHAGHQRPDRPSAGVGILRQMGHGHSLPTFGSTELHDACAVIKIQDLNGLGVPLSENEPVVQQRVDGSVLPEAAITQSPADAAHCSYPLANGNTLTVTVHQTPFTAAADLDFLKQAGYRAGATLKTESDLSLAQWHDKQSDAQRLNAWKQDILIDVSIGTSKPWPANGMDAPTLATKLEPLVTTAIITGPIGHTEHFYEDPFSRLRDPCESANYAAFDRAFPSHAGVSSIVRGTYHPTRSQSDVLMSCRRSNIVRGGSLNEVEHRELLVEFSVADSPQAARAENARFCSGSEVVDATPSAGHARSCLVKSGTDWALWFQLDQVNIRVSTPGLGGTAEEVGDRVVPAALAIVEFGVNH</sequence>
<name>A0ABV8BPS3_9PSEU</name>
<evidence type="ECO:0000313" key="3">
    <source>
        <dbReference type="Proteomes" id="UP001595690"/>
    </source>
</evidence>
<dbReference type="EMBL" id="JBHRZI010000011">
    <property type="protein sequence ID" value="MFC3891352.1"/>
    <property type="molecule type" value="Genomic_DNA"/>
</dbReference>
<keyword evidence="3" id="KW-1185">Reference proteome</keyword>
<keyword evidence="1" id="KW-0812">Transmembrane</keyword>
<comment type="caution">
    <text evidence="2">The sequence shown here is derived from an EMBL/GenBank/DDBJ whole genome shotgun (WGS) entry which is preliminary data.</text>
</comment>
<dbReference type="RefSeq" id="WP_382370586.1">
    <property type="nucleotide sequence ID" value="NZ_JBHRZI010000011.1"/>
</dbReference>